<feature type="disulfide bond" evidence="16">
    <location>
        <begin position="376"/>
        <end position="437"/>
    </location>
</feature>
<feature type="disulfide bond" evidence="16">
    <location>
        <begin position="650"/>
        <end position="711"/>
    </location>
</feature>
<sequence length="2707" mass="291131">MGISTVILQICLLLGQILSTVPATSATRHTTESAFWELLSSVSESDSPRTHDQGNFQTINDVTFATEELSTVNPIEGTESGLALRLVNGEHRCQGRVEVLYRGSWGTVCDDSWDTNDANVVCRQLGCGSAISAPGGARFGQGSGPIVLDDVGCSGHETYLWSCSHSPWNSHNCGHSEDASVICSGAQTQSTVVPDWWYPTTHYGTESGLALRLVNGEHRCQGRVEVLYRGSWGTVCDDSWDTNDANVVCRQLGCGLAISAPGNARFGQGSGPIVLDDVGCSGYETYLWSCSHSPWNSHNCGHSEDASVICSADQTQSTVVPDWWYPTTAYGTESGLALRLVNGGDRCQGRVEVLYRGSWGTVCDDSWDTNDANVVCRQLGCGSAISAPGGARFGQGSGPIVLDDVGCSGYETYLWSCSHSPWNTHNCGHSEDASVICSASQTQSTVVPDWWYPTTDYATETQTTVVPGTESGLALRLVNGGDRCQGRVEVLYRGSWGTVCDDSWDTNDANVVCRQLGCGSAISAPGGARFGQGSGPIVLDDVGCSGYETYLWSCSHSPWNTHNCGHSEDASVICSASQTQSTVVPDWWYPTTDYATETQTTVVPGTESGLALRLVNGGDRCQGRVEVLYRGSWGTVCDDSWDTNDANVVCRQLGCGSAISAPGGARFGQGSGPIVLDDVGCSGHETYLWSCSHSPWNSHNCGHSEDASVICSASQAQSTVVPGTESGLALRLVNGSDRCQGRVEVLYGGSWGTVCDDSWDTNDANVVCRQLGCGWAISAPGDARFGQGSGPIVLDDVGCSGYETYLWSCSHSPWNTHNCGHSEDASVICSASQTQSTVVPDWWYPTTDYGTESGLALRLVNGGDRCQGRVEVLYRGSWGTVCDDSWDTNDANVVCRQLGCGWAISAPGDARFGQGSGPIVLDDVGCSGHETYLWSCSHSPWNSHNCGHSEDASVICSASQTQSTVVPGTESGLALRLVNGSDRCQGRVEVLYGGSWGTVCDDSWDTNDANVVCRQLGCGWAISAPGDARFGQGSGPIVLDDVGCSGYETYLWSCSHNPWNTHNCGHSEDASVICSASQTQSTVVPDWWYPTTDYGTESGLALRLVNGGDRCQGRVEVLYRGSWGTVCDDSWDTNDANVVCRQLGCGWAISAPGDARFGQGSGPIVLDDVGCSGHETYLWSCSHSPWNSHNCGHSEDASVICSASQTQSTVVPGTESGLALRLVNGSDRCQGRVEVLYGGSWGTVCDDSWDTNDANVVCRQLGCGWAISAPGDARFGQGSGPIVLDDVGCSGYETYLWSCSHNPWNTHNCGHSEDASVICSASQTQSTVVPDWWYPTTDYGTESGLALRLVNGGDRCQGRVEVLYRGSWGTVCDDSWDTNDANVVCRQLGCGWAISAPGDARFGQGSGPIVLDDVGCSGHETYLWSCSHSPWNSHNCGHSEDASVICSASQTQSTVVPGTESGLALRLVNGSDRCQGRLEVLYGGSWGTVCDDSWDTNDANVVCRQLGCGWAISAPGDARFGQGSGPIVLDDVGCSGYETYLWSCSHNPWNTHNCGHSEDASVICSGTESGLALRLVNGGDRCQGRVEVLYRGSWGTVCDDSWDTNDANVVCRQLGCGWAISAPGDARFGQGSGPIVLDDVGCSGHETYLWSCSHSPWNSHNCGHSEDASVICSASQTQSTVVPGTESGLALRLVNGSDRCQGRVEVLYGGSWGTVCDDSWDTNDANVVCRQLGCGWAISAPGDARFGQGSGPIVLDDVGCSGYETYLWSCSHNPWNTHNCGHSEDASVICSASQTQSTVVPGTESGLALRLVNGSDRCQGRVEVLYRGSWGTVCDDSWDTNDANVVCRQLGCGWAISAPGDARFGQGSGPIVLDDVGCSGYETYLWSCSHSPWNSHNCGHSEDASVICSAAQINSSTPGWQPPQTTTTQTPGVNFSTPDWLSPTTTPTQTPGVNFSTPDWLSPTTTPTQTPGVNFSTPDWLSPTTTPTQTPGVNFSTPGSFSSCGGFLFSASGNFSSPSYPGYYPNNADCVWEIQVNPGYLINLGFDSLQLETHSSCSYDYVEILNGPLSSNASARRICRYTREIFTSYSNRLTVRFRSDGSVQKTGFSAWYNSFPRNVSLRLVNWNSSHPTCAGRVEIYHGGQWGTVCDDNWDVQDAQVVCRQLGCGYAVSAPGNAYFGSGSGPITLDDVVCSGAESNLWQCRNRGWFYHNCGHHEDAGVICSDIPTNSSTPDWLSPTTTPTQNPDYNVTGPATCGGFLTQFSGNFSSPFYPRNYPNNAKCVWDIEVQNNYRVTVTFRDVQLEGGCNYDYIEVYDGPHHSSPLLARVCDGSRGSFTSSSNFISIRFISDISITKRGFSAEYFSILSNENTKLLCLQNHMEARVRTSYLQSLGYSVRDLAIPGSDSSYQCQPQITSSLVTFVIPYSGCGTIQQVDNDTITYSNFLKATASRSIINRKRDLQIHVSCKMLQNTWVNTVYVTNDTIDIENTQYGNFDVNISFYTSSSFLYPVTSSPYYVDLNQNLYLQAEILRSNPSLALFVDTCVASPNPNDFTSLTYDLIQSGCVKDETYRSYHQPSSNIVRFKFSSFHFLNRFPSVYLKCKMVVCRAYDPFSRCNRGCIVRAKRDVSSYQEKVDVVLGPIQLQASPQKRNLDRQVVDIEEETSTRGSYHTATIFAGVLVVMVVAVAAFALGRRVRAACAQPPSTKM</sequence>
<feature type="disulfide bond" evidence="16">
    <location>
        <begin position="249"/>
        <end position="310"/>
    </location>
</feature>
<feature type="disulfide bond" evidence="16">
    <location>
        <begin position="1760"/>
        <end position="1770"/>
    </location>
</feature>
<feature type="disulfide bond" evidence="16">
    <location>
        <begin position="799"/>
        <end position="809"/>
    </location>
</feature>
<feature type="disulfide bond" evidence="16">
    <location>
        <begin position="1611"/>
        <end position="1672"/>
    </location>
</feature>
<feature type="disulfide bond" evidence="16">
    <location>
        <begin position="407"/>
        <end position="417"/>
    </location>
</feature>
<feature type="domain" description="SRCR" evidence="20">
    <location>
        <begin position="84"/>
        <end position="184"/>
    </location>
</feature>
<evidence type="ECO:0000256" key="12">
    <source>
        <dbReference type="ARBA" id="ARBA00030560"/>
    </source>
</evidence>
<keyword evidence="5" id="KW-0964">Secreted</keyword>
<feature type="disulfide bond" evidence="16">
    <location>
        <begin position="1416"/>
        <end position="1426"/>
    </location>
</feature>
<evidence type="ECO:0000256" key="8">
    <source>
        <dbReference type="ARBA" id="ARBA00022782"/>
    </source>
</evidence>
<feature type="disulfide bond" evidence="16">
    <location>
        <begin position="363"/>
        <end position="427"/>
    </location>
</feature>
<dbReference type="InterPro" id="IPR035914">
    <property type="entry name" value="Sperma_CUB_dom_sf"/>
</dbReference>
<evidence type="ECO:0000256" key="13">
    <source>
        <dbReference type="ARBA" id="ARBA00047197"/>
    </source>
</evidence>
<dbReference type="CDD" id="cd00041">
    <property type="entry name" value="CUB"/>
    <property type="match status" value="2"/>
</dbReference>
<keyword evidence="11" id="KW-0325">Glycoprotein</keyword>
<name>A0ABM4RNG8_BOSIN</name>
<feature type="disulfide bond" evidence="16">
    <location>
        <begin position="1289"/>
        <end position="1299"/>
    </location>
</feature>
<evidence type="ECO:0000256" key="2">
    <source>
        <dbReference type="ARBA" id="ARBA00009931"/>
    </source>
</evidence>
<keyword evidence="7" id="KW-0677">Repeat</keyword>
<feature type="disulfide bond" evidence="16">
    <location>
        <begin position="280"/>
        <end position="290"/>
    </location>
</feature>
<feature type="disulfide bond" evidence="16">
    <location>
        <begin position="1834"/>
        <end position="1898"/>
    </location>
</feature>
<feature type="disulfide bond" evidence="16">
    <location>
        <begin position="153"/>
        <end position="163"/>
    </location>
</feature>
<dbReference type="SUPFAM" id="SSF49854">
    <property type="entry name" value="Spermadhesin, CUB domain"/>
    <property type="match status" value="2"/>
</dbReference>
<feature type="disulfide bond" evidence="16">
    <location>
        <begin position="1729"/>
        <end position="1790"/>
    </location>
</feature>
<evidence type="ECO:0000259" key="19">
    <source>
        <dbReference type="PROSITE" id="PS01180"/>
    </source>
</evidence>
<feature type="disulfide bond" evidence="16">
    <location>
        <begin position="500"/>
        <end position="564"/>
    </location>
</feature>
<feature type="disulfide bond" evidence="16">
    <location>
        <begin position="768"/>
        <end position="829"/>
    </location>
</feature>
<dbReference type="InterPro" id="IPR000859">
    <property type="entry name" value="CUB_dom"/>
</dbReference>
<reference evidence="23" key="1">
    <citation type="submission" date="2025-08" db="UniProtKB">
        <authorList>
            <consortium name="RefSeq"/>
        </authorList>
    </citation>
    <scope>IDENTIFICATION</scope>
    <source>
        <tissue evidence="23">Blood</tissue>
    </source>
</reference>
<evidence type="ECO:0000256" key="4">
    <source>
        <dbReference type="ARBA" id="ARBA00022473"/>
    </source>
</evidence>
<feature type="domain" description="CUB" evidence="19">
    <location>
        <begin position="2256"/>
        <end position="2365"/>
    </location>
</feature>
<feature type="disulfide bond" evidence="16">
    <location>
        <begin position="755"/>
        <end position="819"/>
    </location>
</feature>
<dbReference type="InterPro" id="IPR001190">
    <property type="entry name" value="SRCR"/>
</dbReference>
<feature type="domain" description="SRCR" evidence="20">
    <location>
        <begin position="857"/>
        <end position="957"/>
    </location>
</feature>
<feature type="disulfide bond" evidence="16">
    <location>
        <begin position="1598"/>
        <end position="1662"/>
    </location>
</feature>
<dbReference type="SMART" id="SM00202">
    <property type="entry name" value="SR"/>
    <property type="match status" value="16"/>
</dbReference>
<proteinExistence type="inferred from homology"/>
<feature type="disulfide bond" evidence="16">
    <location>
        <begin position="1642"/>
        <end position="1652"/>
    </location>
</feature>
<feature type="disulfide bond" evidence="16">
    <location>
        <begin position="1258"/>
        <end position="1319"/>
    </location>
</feature>
<dbReference type="PROSITE" id="PS50287">
    <property type="entry name" value="SRCR_2"/>
    <property type="match status" value="16"/>
</dbReference>
<evidence type="ECO:0000256" key="16">
    <source>
        <dbReference type="PROSITE-ProRule" id="PRU00196"/>
    </source>
</evidence>
<feature type="disulfide bond" evidence="16">
    <location>
        <begin position="681"/>
        <end position="691"/>
    </location>
</feature>
<evidence type="ECO:0000259" key="21">
    <source>
        <dbReference type="PROSITE" id="PS51034"/>
    </source>
</evidence>
<feature type="domain" description="CUB" evidence="19">
    <location>
        <begin position="2004"/>
        <end position="2115"/>
    </location>
</feature>
<feature type="disulfide bond" evidence="16">
    <location>
        <begin position="1171"/>
        <end position="1181"/>
    </location>
</feature>
<feature type="disulfide bond" evidence="16">
    <location>
        <begin position="236"/>
        <end position="300"/>
    </location>
</feature>
<feature type="domain" description="SRCR" evidence="20">
    <location>
        <begin position="211"/>
        <end position="311"/>
    </location>
</feature>
<evidence type="ECO:0000256" key="9">
    <source>
        <dbReference type="ARBA" id="ARBA00022927"/>
    </source>
</evidence>
<feature type="disulfide bond" evidence="16">
    <location>
        <begin position="637"/>
        <end position="701"/>
    </location>
</feature>
<dbReference type="GeneID" id="109553125"/>
<feature type="domain" description="SRCR" evidence="20">
    <location>
        <begin position="1102"/>
        <end position="1202"/>
    </location>
</feature>
<feature type="domain" description="SRCR" evidence="20">
    <location>
        <begin position="1465"/>
        <end position="1565"/>
    </location>
</feature>
<dbReference type="PANTHER" id="PTHR19331:SF22">
    <property type="entry name" value="DELETED IN MALIGNANT BRAIN TUMORS 1 PROTEIN"/>
    <property type="match status" value="1"/>
</dbReference>
<keyword evidence="17" id="KW-0472">Membrane</keyword>
<feature type="domain" description="SRCR" evidence="20">
    <location>
        <begin position="612"/>
        <end position="712"/>
    </location>
</feature>
<feature type="disulfide bond" evidence="16">
    <location>
        <begin position="926"/>
        <end position="936"/>
    </location>
</feature>
<evidence type="ECO:0000256" key="18">
    <source>
        <dbReference type="SAM" id="SignalP"/>
    </source>
</evidence>
<dbReference type="Proteomes" id="UP001652663">
    <property type="component" value="Chromosome 26"/>
</dbReference>
<dbReference type="Gene3D" id="2.60.40.4100">
    <property type="entry name" value="Zona pellucida, ZP-C domain"/>
    <property type="match status" value="1"/>
</dbReference>
<evidence type="ECO:0000313" key="23">
    <source>
        <dbReference type="RefSeq" id="XP_070637093.1"/>
    </source>
</evidence>
<keyword evidence="3" id="KW-0813">Transport</keyword>
<evidence type="ECO:0000256" key="11">
    <source>
        <dbReference type="ARBA" id="ARBA00023180"/>
    </source>
</evidence>
<feature type="disulfide bond" evidence="16">
    <location>
        <begin position="1716"/>
        <end position="1780"/>
    </location>
</feature>
<dbReference type="Gene3D" id="2.60.120.290">
    <property type="entry name" value="Spermadhesin, CUB domain"/>
    <property type="match status" value="2"/>
</dbReference>
<feature type="disulfide bond" evidence="16">
    <location>
        <begin position="109"/>
        <end position="173"/>
    </location>
</feature>
<feature type="disulfide bond" evidence="16">
    <location>
        <begin position="1140"/>
        <end position="1201"/>
    </location>
</feature>
<keyword evidence="8" id="KW-0221">Differentiation</keyword>
<keyword evidence="22" id="KW-1185">Reference proteome</keyword>
<accession>A0ABM4RNG8</accession>
<feature type="chain" id="PRO_5045513782" description="Scavenger receptor cysteine-rich domain-containing protein DMBT1" evidence="18">
    <location>
        <begin position="27"/>
        <end position="2707"/>
    </location>
</feature>
<dbReference type="InterPro" id="IPR042235">
    <property type="entry name" value="ZP-C_dom"/>
</dbReference>
<feature type="disulfide bond" evidence="16">
    <location>
        <begin position="1385"/>
        <end position="1446"/>
    </location>
</feature>
<evidence type="ECO:0000256" key="3">
    <source>
        <dbReference type="ARBA" id="ARBA00022448"/>
    </source>
</evidence>
<feature type="domain" description="SRCR" evidence="20">
    <location>
        <begin position="475"/>
        <end position="575"/>
    </location>
</feature>
<dbReference type="SMART" id="SM00241">
    <property type="entry name" value="ZP"/>
    <property type="match status" value="1"/>
</dbReference>
<dbReference type="SUPFAM" id="SSF56487">
    <property type="entry name" value="SRCR-like"/>
    <property type="match status" value="16"/>
</dbReference>
<keyword evidence="9" id="KW-0653">Protein transport</keyword>
<evidence type="ECO:0000256" key="5">
    <source>
        <dbReference type="ARBA" id="ARBA00022525"/>
    </source>
</evidence>
<keyword evidence="6 18" id="KW-0732">Signal</keyword>
<feature type="disulfide bond" evidence="16">
    <location>
        <begin position="1847"/>
        <end position="1908"/>
    </location>
</feature>
<comment type="subcellular location">
    <subcellularLocation>
        <location evidence="1">Secreted</location>
    </subcellularLocation>
</comment>
<feature type="domain" description="SRCR" evidence="20">
    <location>
        <begin position="1809"/>
        <end position="1909"/>
    </location>
</feature>
<feature type="disulfide bond" evidence="16">
    <location>
        <begin position="2193"/>
        <end position="2203"/>
    </location>
</feature>
<keyword evidence="4" id="KW-0217">Developmental protein</keyword>
<feature type="domain" description="ZP" evidence="21">
    <location>
        <begin position="2374"/>
        <end position="2622"/>
    </location>
</feature>
<feature type="domain" description="SRCR" evidence="20">
    <location>
        <begin position="1220"/>
        <end position="1320"/>
    </location>
</feature>
<keyword evidence="17" id="KW-0812">Transmembrane</keyword>
<feature type="disulfide bond" evidence="16">
    <location>
        <begin position="544"/>
        <end position="554"/>
    </location>
</feature>
<dbReference type="PANTHER" id="PTHR19331">
    <property type="entry name" value="SCAVENGER RECEPTOR DOMAIN-CONTAINING"/>
    <property type="match status" value="1"/>
</dbReference>
<feature type="disulfide bond" evidence="16">
    <location>
        <begin position="1534"/>
        <end position="1544"/>
    </location>
</feature>
<evidence type="ECO:0000256" key="7">
    <source>
        <dbReference type="ARBA" id="ARBA00022737"/>
    </source>
</evidence>
<evidence type="ECO:0000256" key="10">
    <source>
        <dbReference type="ARBA" id="ARBA00023157"/>
    </source>
</evidence>
<feature type="disulfide bond" evidence="16">
    <location>
        <begin position="895"/>
        <end position="956"/>
    </location>
</feature>
<dbReference type="Gene3D" id="3.10.250.10">
    <property type="entry name" value="SRCR-like domain"/>
    <property type="match status" value="16"/>
</dbReference>
<keyword evidence="10 16" id="KW-1015">Disulfide bond</keyword>
<feature type="disulfide bond" evidence="16">
    <location>
        <begin position="1503"/>
        <end position="1564"/>
    </location>
</feature>
<dbReference type="PRINTS" id="PR00258">
    <property type="entry name" value="SPERACTRCPTR"/>
</dbReference>
<comment type="caution">
    <text evidence="15">Lacks conserved residue(s) required for the propagation of feature annotation.</text>
</comment>
<feature type="disulfide bond" evidence="16">
    <location>
        <begin position="1372"/>
        <end position="1436"/>
    </location>
</feature>
<dbReference type="InterPro" id="IPR017977">
    <property type="entry name" value="ZP_dom_CS"/>
</dbReference>
<feature type="domain" description="SRCR" evidence="20">
    <location>
        <begin position="2121"/>
        <end position="2224"/>
    </location>
</feature>
<feature type="transmembrane region" description="Helical" evidence="17">
    <location>
        <begin position="2669"/>
        <end position="2691"/>
    </location>
</feature>
<feature type="disulfide bond" evidence="16">
    <location>
        <begin position="513"/>
        <end position="574"/>
    </location>
</feature>
<feature type="disulfide bond" evidence="16">
    <location>
        <begin position="882"/>
        <end position="946"/>
    </location>
</feature>
<feature type="disulfide bond" evidence="16">
    <location>
        <begin position="2162"/>
        <end position="2223"/>
    </location>
</feature>
<evidence type="ECO:0000256" key="17">
    <source>
        <dbReference type="SAM" id="Phobius"/>
    </source>
</evidence>
<gene>
    <name evidence="23" type="primary">DMBT1</name>
</gene>
<evidence type="ECO:0000256" key="1">
    <source>
        <dbReference type="ARBA" id="ARBA00004613"/>
    </source>
</evidence>
<feature type="disulfide bond" evidence="16">
    <location>
        <begin position="1245"/>
        <end position="1309"/>
    </location>
</feature>
<dbReference type="PROSITE" id="PS00682">
    <property type="entry name" value="ZP_1"/>
    <property type="match status" value="1"/>
</dbReference>
<evidence type="ECO:0000313" key="22">
    <source>
        <dbReference type="Proteomes" id="UP001652663"/>
    </source>
</evidence>
<feature type="signal peptide" evidence="18">
    <location>
        <begin position="1"/>
        <end position="26"/>
    </location>
</feature>
<feature type="domain" description="SRCR" evidence="20">
    <location>
        <begin position="1347"/>
        <end position="1447"/>
    </location>
</feature>
<feature type="domain" description="SRCR" evidence="20">
    <location>
        <begin position="730"/>
        <end position="830"/>
    </location>
</feature>
<dbReference type="InterPro" id="IPR055355">
    <property type="entry name" value="ZP-C"/>
</dbReference>
<dbReference type="SMART" id="SM00042">
    <property type="entry name" value="CUB"/>
    <property type="match status" value="2"/>
</dbReference>
<protein>
    <recommendedName>
        <fullName evidence="13">Scavenger receptor cysteine-rich domain-containing protein DMBT1</fullName>
    </recommendedName>
    <alternativeName>
        <fullName evidence="14">Deleted in malignant brain tumors 1 protein</fullName>
    </alternativeName>
    <alternativeName>
        <fullName evidence="12">Hensin</fullName>
    </alternativeName>
</protein>
<comment type="similarity">
    <text evidence="2">Belongs to the DMBT1 family.</text>
</comment>
<feature type="disulfide bond" evidence="16">
    <location>
        <begin position="2149"/>
        <end position="2213"/>
    </location>
</feature>
<evidence type="ECO:0000256" key="14">
    <source>
        <dbReference type="ARBA" id="ARBA00047200"/>
    </source>
</evidence>
<dbReference type="PROSITE" id="PS00420">
    <property type="entry name" value="SRCR_1"/>
    <property type="match status" value="15"/>
</dbReference>
<dbReference type="RefSeq" id="XP_070637093.1">
    <property type="nucleotide sequence ID" value="XM_070780992.1"/>
</dbReference>
<feature type="disulfide bond" evidence="16">
    <location>
        <begin position="1044"/>
        <end position="1054"/>
    </location>
</feature>
<feature type="disulfide bond" evidence="16">
    <location>
        <begin position="122"/>
        <end position="183"/>
    </location>
</feature>
<feature type="disulfide bond" evidence="16">
    <location>
        <begin position="1490"/>
        <end position="1554"/>
    </location>
</feature>
<evidence type="ECO:0000259" key="20">
    <source>
        <dbReference type="PROSITE" id="PS50287"/>
    </source>
</evidence>
<evidence type="ECO:0000256" key="6">
    <source>
        <dbReference type="ARBA" id="ARBA00022729"/>
    </source>
</evidence>
<dbReference type="Pfam" id="PF00100">
    <property type="entry name" value="Zona_pellucida"/>
    <property type="match status" value="1"/>
</dbReference>
<dbReference type="InterPro" id="IPR055356">
    <property type="entry name" value="ZP-N"/>
</dbReference>
<feature type="domain" description="SRCR" evidence="20">
    <location>
        <begin position="1691"/>
        <end position="1791"/>
    </location>
</feature>
<keyword evidence="17" id="KW-1133">Transmembrane helix</keyword>
<feature type="disulfide bond" evidence="16">
    <location>
        <begin position="1000"/>
        <end position="1064"/>
    </location>
</feature>
<evidence type="ECO:0000256" key="15">
    <source>
        <dbReference type="PROSITE-ProRule" id="PRU00059"/>
    </source>
</evidence>
<dbReference type="Pfam" id="PF00431">
    <property type="entry name" value="CUB"/>
    <property type="match status" value="2"/>
</dbReference>
<organism evidence="22 23">
    <name type="scientific">Bos indicus</name>
    <name type="common">Zebu</name>
    <dbReference type="NCBI Taxonomy" id="9915"/>
    <lineage>
        <taxon>Eukaryota</taxon>
        <taxon>Metazoa</taxon>
        <taxon>Chordata</taxon>
        <taxon>Craniata</taxon>
        <taxon>Vertebrata</taxon>
        <taxon>Euteleostomi</taxon>
        <taxon>Mammalia</taxon>
        <taxon>Eutheria</taxon>
        <taxon>Laurasiatheria</taxon>
        <taxon>Artiodactyla</taxon>
        <taxon>Ruminantia</taxon>
        <taxon>Pecora</taxon>
        <taxon>Bovidae</taxon>
        <taxon>Bovinae</taxon>
        <taxon>Bos</taxon>
    </lineage>
</organism>
<feature type="domain" description="SRCR" evidence="20">
    <location>
        <begin position="975"/>
        <end position="1075"/>
    </location>
</feature>
<dbReference type="Gene3D" id="2.60.40.3210">
    <property type="entry name" value="Zona pellucida, ZP-N domain"/>
    <property type="match status" value="1"/>
</dbReference>
<feature type="disulfide bond" evidence="16">
    <location>
        <begin position="1013"/>
        <end position="1074"/>
    </location>
</feature>
<feature type="disulfide bond" evidence="16">
    <location>
        <begin position="1878"/>
        <end position="1888"/>
    </location>
</feature>
<dbReference type="Pfam" id="PF00530">
    <property type="entry name" value="SRCR"/>
    <property type="match status" value="16"/>
</dbReference>
<dbReference type="PROSITE" id="PS51034">
    <property type="entry name" value="ZP_2"/>
    <property type="match status" value="1"/>
</dbReference>
<dbReference type="PROSITE" id="PS01180">
    <property type="entry name" value="CUB"/>
    <property type="match status" value="2"/>
</dbReference>
<feature type="domain" description="SRCR" evidence="20">
    <location>
        <begin position="1573"/>
        <end position="1673"/>
    </location>
</feature>
<dbReference type="InterPro" id="IPR001507">
    <property type="entry name" value="ZP_dom"/>
</dbReference>
<dbReference type="InterPro" id="IPR036772">
    <property type="entry name" value="SRCR-like_dom_sf"/>
</dbReference>
<feature type="domain" description="SRCR" evidence="20">
    <location>
        <begin position="338"/>
        <end position="438"/>
    </location>
</feature>
<feature type="disulfide bond" evidence="16">
    <location>
        <begin position="1127"/>
        <end position="1191"/>
    </location>
</feature>
<keyword evidence="23" id="KW-0675">Receptor</keyword>
<dbReference type="Pfam" id="PF23344">
    <property type="entry name" value="ZP-N"/>
    <property type="match status" value="1"/>
</dbReference>